<evidence type="ECO:0000256" key="2">
    <source>
        <dbReference type="PROSITE-ProRule" id="PRU00252"/>
    </source>
</evidence>
<dbReference type="Proteomes" id="UP000626092">
    <property type="component" value="Unassembled WGS sequence"/>
</dbReference>
<dbReference type="PANTHER" id="PTHR10302">
    <property type="entry name" value="SINGLE-STRANDED DNA-BINDING PROTEIN"/>
    <property type="match status" value="1"/>
</dbReference>
<dbReference type="GO" id="GO:0006264">
    <property type="term" value="P:mitochondrial DNA replication"/>
    <property type="evidence" value="ECO:0007669"/>
    <property type="project" value="TreeGrafter"/>
</dbReference>
<dbReference type="EMBL" id="WJXA01000006">
    <property type="protein sequence ID" value="KAF7140147.1"/>
    <property type="molecule type" value="Genomic_DNA"/>
</dbReference>
<name>A0A834LL15_RHOSS</name>
<dbReference type="PANTHER" id="PTHR10302:SF18">
    <property type="entry name" value="PROTEIN OSB1, MITOCHONDRIAL"/>
    <property type="match status" value="1"/>
</dbReference>
<gene>
    <name evidence="3" type="ORF">RHSIM_Rhsim06G0042100</name>
</gene>
<evidence type="ECO:0000256" key="1">
    <source>
        <dbReference type="ARBA" id="ARBA00023125"/>
    </source>
</evidence>
<dbReference type="GO" id="GO:0042645">
    <property type="term" value="C:mitochondrial nucleoid"/>
    <property type="evidence" value="ECO:0007669"/>
    <property type="project" value="TreeGrafter"/>
</dbReference>
<reference evidence="3" key="1">
    <citation type="submission" date="2019-11" db="EMBL/GenBank/DDBJ databases">
        <authorList>
            <person name="Liu Y."/>
            <person name="Hou J."/>
            <person name="Li T.-Q."/>
            <person name="Guan C.-H."/>
            <person name="Wu X."/>
            <person name="Wu H.-Z."/>
            <person name="Ling F."/>
            <person name="Zhang R."/>
            <person name="Shi X.-G."/>
            <person name="Ren J.-P."/>
            <person name="Chen E.-F."/>
            <person name="Sun J.-M."/>
        </authorList>
    </citation>
    <scope>NUCLEOTIDE SEQUENCE</scope>
    <source>
        <strain evidence="3">Adult_tree_wgs_1</strain>
        <tissue evidence="3">Leaves</tissue>
    </source>
</reference>
<dbReference type="PROSITE" id="PS50935">
    <property type="entry name" value="SSB"/>
    <property type="match status" value="1"/>
</dbReference>
<protein>
    <submittedName>
        <fullName evidence="3">Uncharacterized protein</fullName>
    </submittedName>
</protein>
<dbReference type="OrthoDB" id="1078367at2759"/>
<evidence type="ECO:0000313" key="3">
    <source>
        <dbReference type="EMBL" id="KAF7140147.1"/>
    </source>
</evidence>
<dbReference type="AlphaFoldDB" id="A0A834LL15"/>
<comment type="caution">
    <text evidence="3">The sequence shown here is derived from an EMBL/GenBank/DDBJ whole genome shotgun (WGS) entry which is preliminary data.</text>
</comment>
<dbReference type="SUPFAM" id="SSF50249">
    <property type="entry name" value="Nucleic acid-binding proteins"/>
    <property type="match status" value="1"/>
</dbReference>
<sequence length="315" mass="35859">MAASRIRTLLKKPSPLSYLLRTLRHSSSSSSSLFPPAANPKPRQFFSDDAAEGGSSVYRHALKFQRPSTIKWRKELFNSVSFIGTVDRPPKQVKSVVGFGAYTLINVKTSPDSNQFLNQYSYGYYTVYLVQVELMKSHAFMGALILLKMWDEMAEISIKHLKPGDCVYVSGHLQLYTKIDENGKLNTSYQGLSVVAVEEMNYVVQCGQGLNNKKSKPSDSGEGEIGLEKYKERLHLWQVFFTNPSGWLDYRRRKSKPNHPDFTNKDTGEALWISRYDPPWIKRQLQLYDSRLAEQRGLGDCLSSRSSLSPMVYDD</sequence>
<evidence type="ECO:0000313" key="4">
    <source>
        <dbReference type="Proteomes" id="UP000626092"/>
    </source>
</evidence>
<proteinExistence type="predicted"/>
<dbReference type="InterPro" id="IPR000424">
    <property type="entry name" value="Primosome_PriB/ssb"/>
</dbReference>
<dbReference type="InterPro" id="IPR012340">
    <property type="entry name" value="NA-bd_OB-fold"/>
</dbReference>
<keyword evidence="4" id="KW-1185">Reference proteome</keyword>
<keyword evidence="1 2" id="KW-0238">DNA-binding</keyword>
<dbReference type="InterPro" id="IPR011344">
    <property type="entry name" value="ssDNA-bd"/>
</dbReference>
<accession>A0A834LL15</accession>
<organism evidence="3 4">
    <name type="scientific">Rhododendron simsii</name>
    <name type="common">Sims's rhododendron</name>
    <dbReference type="NCBI Taxonomy" id="118357"/>
    <lineage>
        <taxon>Eukaryota</taxon>
        <taxon>Viridiplantae</taxon>
        <taxon>Streptophyta</taxon>
        <taxon>Embryophyta</taxon>
        <taxon>Tracheophyta</taxon>
        <taxon>Spermatophyta</taxon>
        <taxon>Magnoliopsida</taxon>
        <taxon>eudicotyledons</taxon>
        <taxon>Gunneridae</taxon>
        <taxon>Pentapetalae</taxon>
        <taxon>asterids</taxon>
        <taxon>Ericales</taxon>
        <taxon>Ericaceae</taxon>
        <taxon>Ericoideae</taxon>
        <taxon>Rhodoreae</taxon>
        <taxon>Rhododendron</taxon>
    </lineage>
</organism>
<dbReference type="GO" id="GO:0003697">
    <property type="term" value="F:single-stranded DNA binding"/>
    <property type="evidence" value="ECO:0007669"/>
    <property type="project" value="InterPro"/>
</dbReference>